<dbReference type="Pfam" id="PF00117">
    <property type="entry name" value="GATase"/>
    <property type="match status" value="1"/>
</dbReference>
<dbReference type="InterPro" id="IPR029062">
    <property type="entry name" value="Class_I_gatase-like"/>
</dbReference>
<dbReference type="InterPro" id="IPR006221">
    <property type="entry name" value="TrpG/PapA_dom"/>
</dbReference>
<dbReference type="PRINTS" id="PR00099">
    <property type="entry name" value="CPSGATASE"/>
</dbReference>
<keyword evidence="1" id="KW-0315">Glutamine amidotransferase</keyword>
<name>A0ABP9CGE3_9PSEU</name>
<dbReference type="RefSeq" id="WP_345423718.1">
    <property type="nucleotide sequence ID" value="NZ_BAABHO010000069.1"/>
</dbReference>
<dbReference type="PANTHER" id="PTHR43418:SF4">
    <property type="entry name" value="MULTIFUNCTIONAL TRYPTOPHAN BIOSYNTHESIS PROTEIN"/>
    <property type="match status" value="1"/>
</dbReference>
<evidence type="ECO:0000313" key="4">
    <source>
        <dbReference type="Proteomes" id="UP001500928"/>
    </source>
</evidence>
<dbReference type="Proteomes" id="UP001500928">
    <property type="component" value="Unassembled WGS sequence"/>
</dbReference>
<gene>
    <name evidence="3" type="ORF">GCM10023200_55020</name>
</gene>
<feature type="domain" description="Glutamine amidotransferase" evidence="2">
    <location>
        <begin position="4"/>
        <end position="184"/>
    </location>
</feature>
<dbReference type="NCBIfam" id="TIGR00566">
    <property type="entry name" value="trpG_papA"/>
    <property type="match status" value="1"/>
</dbReference>
<dbReference type="InterPro" id="IPR050472">
    <property type="entry name" value="Anth_synth/Amidotransfase"/>
</dbReference>
<dbReference type="NCBIfam" id="NF005849">
    <property type="entry name" value="PRK07765.1"/>
    <property type="match status" value="1"/>
</dbReference>
<dbReference type="PANTHER" id="PTHR43418">
    <property type="entry name" value="MULTIFUNCTIONAL TRYPTOPHAN BIOSYNTHESIS PROTEIN-RELATED"/>
    <property type="match status" value="1"/>
</dbReference>
<keyword evidence="4" id="KW-1185">Reference proteome</keyword>
<sequence>MRVLVVDNYDSFVYNLVQYLAQLGAEPVVLRNDVDGVVDLVDEVDGVLVSPGPGTPDHAGASLEVIRRCAATARPMLGVCLGHQALGAAHGGVVERAPELRHGKTSLVHHEGAGVLAGLRTPFTATRYHSLTVRPDTLPDALEPTGWTSDGVLMAMRHRELPLEGVQFHPESVLTEDGHRLLATWMGASGHPVDDGVVRDLTEGLRALALAAAPPAPAEPSGV</sequence>
<dbReference type="InterPro" id="IPR017926">
    <property type="entry name" value="GATASE"/>
</dbReference>
<dbReference type="EMBL" id="BAABHO010000069">
    <property type="protein sequence ID" value="GAA4810239.1"/>
    <property type="molecule type" value="Genomic_DNA"/>
</dbReference>
<dbReference type="CDD" id="cd01743">
    <property type="entry name" value="GATase1_Anthranilate_Synthase"/>
    <property type="match status" value="1"/>
</dbReference>
<organism evidence="3 4">
    <name type="scientific">Actinomycetospora chlora</name>
    <dbReference type="NCBI Taxonomy" id="663608"/>
    <lineage>
        <taxon>Bacteria</taxon>
        <taxon>Bacillati</taxon>
        <taxon>Actinomycetota</taxon>
        <taxon>Actinomycetes</taxon>
        <taxon>Pseudonocardiales</taxon>
        <taxon>Pseudonocardiaceae</taxon>
        <taxon>Actinomycetospora</taxon>
    </lineage>
</organism>
<evidence type="ECO:0000256" key="1">
    <source>
        <dbReference type="ARBA" id="ARBA00022962"/>
    </source>
</evidence>
<dbReference type="PROSITE" id="PS51273">
    <property type="entry name" value="GATASE_TYPE_1"/>
    <property type="match status" value="1"/>
</dbReference>
<evidence type="ECO:0000259" key="2">
    <source>
        <dbReference type="Pfam" id="PF00117"/>
    </source>
</evidence>
<protein>
    <submittedName>
        <fullName evidence="3">Aminodeoxychorismate/anthranilate synthase component II</fullName>
    </submittedName>
</protein>
<evidence type="ECO:0000313" key="3">
    <source>
        <dbReference type="EMBL" id="GAA4810239.1"/>
    </source>
</evidence>
<dbReference type="PRINTS" id="PR00097">
    <property type="entry name" value="ANTSNTHASEII"/>
</dbReference>
<dbReference type="SUPFAM" id="SSF52317">
    <property type="entry name" value="Class I glutamine amidotransferase-like"/>
    <property type="match status" value="1"/>
</dbReference>
<accession>A0ABP9CGE3</accession>
<proteinExistence type="predicted"/>
<dbReference type="Gene3D" id="3.40.50.880">
    <property type="match status" value="1"/>
</dbReference>
<reference evidence="4" key="1">
    <citation type="journal article" date="2019" name="Int. J. Syst. Evol. Microbiol.">
        <title>The Global Catalogue of Microorganisms (GCM) 10K type strain sequencing project: providing services to taxonomists for standard genome sequencing and annotation.</title>
        <authorList>
            <consortium name="The Broad Institute Genomics Platform"/>
            <consortium name="The Broad Institute Genome Sequencing Center for Infectious Disease"/>
            <person name="Wu L."/>
            <person name="Ma J."/>
        </authorList>
    </citation>
    <scope>NUCLEOTIDE SEQUENCE [LARGE SCALE GENOMIC DNA]</scope>
    <source>
        <strain evidence="4">JCM 17979</strain>
    </source>
</reference>
<comment type="caution">
    <text evidence="3">The sequence shown here is derived from an EMBL/GenBank/DDBJ whole genome shotgun (WGS) entry which is preliminary data.</text>
</comment>
<dbReference type="PRINTS" id="PR00096">
    <property type="entry name" value="GATASE"/>
</dbReference>